<dbReference type="InterPro" id="IPR013785">
    <property type="entry name" value="Aldolase_TIM"/>
</dbReference>
<proteinExistence type="predicted"/>
<dbReference type="GO" id="GO:0006355">
    <property type="term" value="P:regulation of DNA-templated transcription"/>
    <property type="evidence" value="ECO:0007669"/>
    <property type="project" value="InterPro"/>
</dbReference>
<keyword evidence="3" id="KW-1185">Reference proteome</keyword>
<dbReference type="Proteomes" id="UP000018895">
    <property type="component" value="Unassembled WGS sequence"/>
</dbReference>
<dbReference type="Gene3D" id="3.20.20.70">
    <property type="entry name" value="Aldolase class I"/>
    <property type="match status" value="1"/>
</dbReference>
<evidence type="ECO:0000313" key="3">
    <source>
        <dbReference type="Proteomes" id="UP000018895"/>
    </source>
</evidence>
<dbReference type="PIRSF" id="PIRSF016897">
    <property type="entry name" value="GlpP"/>
    <property type="match status" value="1"/>
</dbReference>
<dbReference type="OrthoDB" id="9799580at2"/>
<dbReference type="AlphaFoldDB" id="W4QI88"/>
<dbReference type="EMBL" id="BAUU01000024">
    <property type="protein sequence ID" value="GAE31811.1"/>
    <property type="molecule type" value="Genomic_DNA"/>
</dbReference>
<protein>
    <recommendedName>
        <fullName evidence="1">Glycerol uptake operon antiterminator regulatory protein</fullName>
    </recommendedName>
</protein>
<comment type="function">
    <text evidence="1">Regulates expression of the glpD operon. In the presence of glycerol 3-phosphate (G3P) causes antitermination of transcription of glpD at the inverted repeat of the leader region to enhance its transcription. Binds and stabilizes glpD leader mRNA.</text>
</comment>
<dbReference type="Pfam" id="PF04309">
    <property type="entry name" value="G3P_antiterm"/>
    <property type="match status" value="1"/>
</dbReference>
<dbReference type="RefSeq" id="WP_035345885.1">
    <property type="nucleotide sequence ID" value="NZ_BAUU01000024.1"/>
</dbReference>
<keyword evidence="1" id="KW-0805">Transcription regulation</keyword>
<dbReference type="STRING" id="1236971.JCM9152_3303"/>
<gene>
    <name evidence="2" type="ORF">JCM9152_3303</name>
</gene>
<keyword evidence="1" id="KW-0804">Transcription</keyword>
<organism evidence="2 3">
    <name type="scientific">Halalkalibacter hemicellulosilyticusJCM 9152</name>
    <dbReference type="NCBI Taxonomy" id="1236971"/>
    <lineage>
        <taxon>Bacteria</taxon>
        <taxon>Bacillati</taxon>
        <taxon>Bacillota</taxon>
        <taxon>Bacilli</taxon>
        <taxon>Bacillales</taxon>
        <taxon>Bacillaceae</taxon>
        <taxon>Halalkalibacter</taxon>
    </lineage>
</organism>
<dbReference type="PANTHER" id="PTHR35787">
    <property type="entry name" value="GLYCEROL UPTAKE OPERON ANTITERMINATOR REGULATORY PROTEIN"/>
    <property type="match status" value="1"/>
</dbReference>
<keyword evidence="1" id="KW-0694">RNA-binding</keyword>
<dbReference type="SUPFAM" id="SSF110391">
    <property type="entry name" value="GlpP-like"/>
    <property type="match status" value="1"/>
</dbReference>
<comment type="caution">
    <text evidence="2">The sequence shown here is derived from an EMBL/GenBank/DDBJ whole genome shotgun (WGS) entry which is preliminary data.</text>
</comment>
<keyword evidence="1" id="KW-0319">Glycerol metabolism</keyword>
<accession>W4QI88</accession>
<reference evidence="2" key="1">
    <citation type="journal article" date="2014" name="Genome Announc.">
        <title>Draft Genome Sequences of Three Alkaliphilic Bacillus Strains, Bacillus wakoensis JCM 9140T, Bacillus akibai JCM 9157T, and Bacillus hemicellulosilyticus JCM 9152T.</title>
        <authorList>
            <person name="Yuki M."/>
            <person name="Oshima K."/>
            <person name="Suda W."/>
            <person name="Oshida Y."/>
            <person name="Kitamura K."/>
            <person name="Iida T."/>
            <person name="Hattori M."/>
            <person name="Ohkuma M."/>
        </authorList>
    </citation>
    <scope>NUCLEOTIDE SEQUENCE [LARGE SCALE GENOMIC DNA]</scope>
    <source>
        <strain evidence="2">JCM 9152</strain>
    </source>
</reference>
<dbReference type="PANTHER" id="PTHR35787:SF1">
    <property type="entry name" value="GLYCEROL UPTAKE OPERON ANTITERMINATOR REGULATORY PROTEIN"/>
    <property type="match status" value="1"/>
</dbReference>
<dbReference type="InterPro" id="IPR006699">
    <property type="entry name" value="GlpP"/>
</dbReference>
<evidence type="ECO:0000256" key="1">
    <source>
        <dbReference type="PIRNR" id="PIRNR016897"/>
    </source>
</evidence>
<evidence type="ECO:0000313" key="2">
    <source>
        <dbReference type="EMBL" id="GAE31811.1"/>
    </source>
</evidence>
<dbReference type="GO" id="GO:0006071">
    <property type="term" value="P:glycerol metabolic process"/>
    <property type="evidence" value="ECO:0007669"/>
    <property type="project" value="UniProtKB-UniRule"/>
</dbReference>
<name>W4QI88_9BACI</name>
<sequence length="186" mass="20744">MKLRTYLEHNKVIASVRSYEELHKLKGTAVTTIFLVRSSLKNVEEFASYCEKEAIDLFIYFDMIKGFSQEKEAVAHLLKLCPNVKGIVSNKAHVIREAKGQGIFGIFTIFLLDSYGLKQGIKVIEGVDPDGINVAPGIVYRSIENLSKQFDIPVIASGLIETKEDIERLFTSGATALSTSKSELWL</sequence>
<dbReference type="GO" id="GO:0003723">
    <property type="term" value="F:RNA binding"/>
    <property type="evidence" value="ECO:0007669"/>
    <property type="project" value="UniProtKB-KW"/>
</dbReference>